<dbReference type="GO" id="GO:0102193">
    <property type="term" value="F:protein-ribulosamine 3-kinase activity"/>
    <property type="evidence" value="ECO:0007669"/>
    <property type="project" value="UniProtKB-EC"/>
</dbReference>
<dbReference type="EC" id="2.7.1.172" evidence="1"/>
<dbReference type="Gene3D" id="3.90.1200.10">
    <property type="match status" value="1"/>
</dbReference>
<protein>
    <recommendedName>
        <fullName evidence="1">protein-ribulosamine 3-kinase</fullName>
        <ecNumber evidence="1">2.7.1.172</ecNumber>
    </recommendedName>
</protein>
<proteinExistence type="inferred from homology"/>
<dbReference type="SUPFAM" id="SSF56112">
    <property type="entry name" value="Protein kinase-like (PK-like)"/>
    <property type="match status" value="1"/>
</dbReference>
<comment type="caution">
    <text evidence="4">The sequence shown here is derived from an EMBL/GenBank/DDBJ whole genome shotgun (WGS) entry which is preliminary data.</text>
</comment>
<dbReference type="OrthoDB" id="5772781at2759"/>
<dbReference type="EMBL" id="CAJVRM010000327">
    <property type="protein sequence ID" value="CAG8979651.1"/>
    <property type="molecule type" value="Genomic_DNA"/>
</dbReference>
<dbReference type="Pfam" id="PF03881">
    <property type="entry name" value="Fructosamin_kin"/>
    <property type="match status" value="1"/>
</dbReference>
<dbReference type="Proteomes" id="UP000701801">
    <property type="component" value="Unassembled WGS sequence"/>
</dbReference>
<accession>A0A9N9QA28</accession>
<gene>
    <name evidence="4" type="ORF">HYALB_00011535</name>
</gene>
<dbReference type="InterPro" id="IPR011009">
    <property type="entry name" value="Kinase-like_dom_sf"/>
</dbReference>
<evidence type="ECO:0000313" key="4">
    <source>
        <dbReference type="EMBL" id="CAG8979651.1"/>
    </source>
</evidence>
<keyword evidence="5" id="KW-1185">Reference proteome</keyword>
<comment type="similarity">
    <text evidence="3">Belongs to the fructosamine kinase family.</text>
</comment>
<organism evidence="4 5">
    <name type="scientific">Hymenoscyphus albidus</name>
    <dbReference type="NCBI Taxonomy" id="595503"/>
    <lineage>
        <taxon>Eukaryota</taxon>
        <taxon>Fungi</taxon>
        <taxon>Dikarya</taxon>
        <taxon>Ascomycota</taxon>
        <taxon>Pezizomycotina</taxon>
        <taxon>Leotiomycetes</taxon>
        <taxon>Helotiales</taxon>
        <taxon>Helotiaceae</taxon>
        <taxon>Hymenoscyphus</taxon>
    </lineage>
</organism>
<dbReference type="PANTHER" id="PTHR12149:SF8">
    <property type="entry name" value="PROTEIN-RIBULOSAMINE 3-KINASE"/>
    <property type="match status" value="1"/>
</dbReference>
<dbReference type="PIRSF" id="PIRSF006221">
    <property type="entry name" value="Ketosamine-3-kinase"/>
    <property type="match status" value="1"/>
</dbReference>
<keyword evidence="3" id="KW-0808">Transferase</keyword>
<name>A0A9N9QA28_9HELO</name>
<evidence type="ECO:0000313" key="5">
    <source>
        <dbReference type="Proteomes" id="UP000701801"/>
    </source>
</evidence>
<reference evidence="4" key="1">
    <citation type="submission" date="2021-07" db="EMBL/GenBank/DDBJ databases">
        <authorList>
            <person name="Durling M."/>
        </authorList>
    </citation>
    <scope>NUCLEOTIDE SEQUENCE</scope>
</reference>
<sequence length="325" mass="36930">MDKTLDPAILAALPTGCNITSVKPHGSGSWSTGYKIATSVNGAEVEFFLKIIQRPTHEKLAAGEYTSRKELQKYLPDSISIPLAHGPLTNDTSSSFFLTPFRDLSTELPTPIQLVDVLQKLHQTSLSPTGKFGFHVTTYNGIVPLLNEWCDTWEEYFTRQLYSDIEWSHRILGPDPEFDIVADEFFKTVVPRLLRPLQTGGRHIDAVLVHGDVRSGNVEIEKGTRRVILFDACCCYAHNEVELGMMREPRYQFTGEYLKRYMEVVPASEPVEDFDDRNALYAMRDNIINSGLHSHRAFLRKQARKEMQRLIDKNPKGIDGFRDPK</sequence>
<comment type="catalytic activity">
    <reaction evidence="2">
        <text>N(6)-D-ribulosyl-L-lysyl-[protein] + ATP = N(6)-(3-O-phospho-D-ribulosyl)-L-lysyl-[protein] + ADP + H(+)</text>
        <dbReference type="Rhea" id="RHEA:48432"/>
        <dbReference type="Rhea" id="RHEA-COMP:12103"/>
        <dbReference type="Rhea" id="RHEA-COMP:12104"/>
        <dbReference type="ChEBI" id="CHEBI:15378"/>
        <dbReference type="ChEBI" id="CHEBI:30616"/>
        <dbReference type="ChEBI" id="CHEBI:90418"/>
        <dbReference type="ChEBI" id="CHEBI:90420"/>
        <dbReference type="ChEBI" id="CHEBI:456216"/>
        <dbReference type="EC" id="2.7.1.172"/>
    </reaction>
    <physiologicalReaction direction="left-to-right" evidence="2">
        <dbReference type="Rhea" id="RHEA:48433"/>
    </physiologicalReaction>
</comment>
<keyword evidence="3" id="KW-0418">Kinase</keyword>
<evidence type="ECO:0000256" key="3">
    <source>
        <dbReference type="PIRNR" id="PIRNR006221"/>
    </source>
</evidence>
<dbReference type="AlphaFoldDB" id="A0A9N9QA28"/>
<dbReference type="InterPro" id="IPR016477">
    <property type="entry name" value="Fructo-/Ketosamine-3-kinase"/>
</dbReference>
<dbReference type="GO" id="GO:0016301">
    <property type="term" value="F:kinase activity"/>
    <property type="evidence" value="ECO:0007669"/>
    <property type="project" value="UniProtKB-UniRule"/>
</dbReference>
<evidence type="ECO:0000256" key="2">
    <source>
        <dbReference type="ARBA" id="ARBA00048655"/>
    </source>
</evidence>
<evidence type="ECO:0000256" key="1">
    <source>
        <dbReference type="ARBA" id="ARBA00011961"/>
    </source>
</evidence>
<dbReference type="PANTHER" id="PTHR12149">
    <property type="entry name" value="FRUCTOSAMINE 3 KINASE-RELATED PROTEIN"/>
    <property type="match status" value="1"/>
</dbReference>